<comment type="caution">
    <text evidence="2">The sequence shown here is derived from an EMBL/GenBank/DDBJ whole genome shotgun (WGS) entry which is preliminary data.</text>
</comment>
<organism evidence="2 3">
    <name type="scientific">Puniceicoccus vermicola</name>
    <dbReference type="NCBI Taxonomy" id="388746"/>
    <lineage>
        <taxon>Bacteria</taxon>
        <taxon>Pseudomonadati</taxon>
        <taxon>Verrucomicrobiota</taxon>
        <taxon>Opitutia</taxon>
        <taxon>Puniceicoccales</taxon>
        <taxon>Puniceicoccaceae</taxon>
        <taxon>Puniceicoccus</taxon>
    </lineage>
</organism>
<dbReference type="AlphaFoldDB" id="A0A7X1B039"/>
<sequence>MKTIKYSWYAVVAFSTLGLLTLVGPKVYNQIDYQFFDPQGDPSMWPATFEGILIFISILAAALALMLSSRGRKEKENKFSRVAFGIVGFALLIMWIYGAKLWQDFHSSFFQQSLLDRMISNDGSLIILIGVIFHLTYALTGRGIWVWGIRSYNRITNKSEPVAAGQRR</sequence>
<keyword evidence="1" id="KW-1133">Transmembrane helix</keyword>
<protein>
    <submittedName>
        <fullName evidence="2">Uncharacterized protein</fullName>
    </submittedName>
</protein>
<feature type="transmembrane region" description="Helical" evidence="1">
    <location>
        <begin position="7"/>
        <end position="24"/>
    </location>
</feature>
<name>A0A7X1B039_9BACT</name>
<accession>A0A7X1B039</accession>
<dbReference type="EMBL" id="JACHVA010000121">
    <property type="protein sequence ID" value="MBC2603161.1"/>
    <property type="molecule type" value="Genomic_DNA"/>
</dbReference>
<feature type="transmembrane region" description="Helical" evidence="1">
    <location>
        <begin position="79"/>
        <end position="98"/>
    </location>
</feature>
<keyword evidence="1" id="KW-0472">Membrane</keyword>
<feature type="transmembrane region" description="Helical" evidence="1">
    <location>
        <begin position="125"/>
        <end position="148"/>
    </location>
</feature>
<keyword evidence="3" id="KW-1185">Reference proteome</keyword>
<evidence type="ECO:0000256" key="1">
    <source>
        <dbReference type="SAM" id="Phobius"/>
    </source>
</evidence>
<proteinExistence type="predicted"/>
<evidence type="ECO:0000313" key="2">
    <source>
        <dbReference type="EMBL" id="MBC2603161.1"/>
    </source>
</evidence>
<dbReference type="RefSeq" id="WP_185693802.1">
    <property type="nucleotide sequence ID" value="NZ_JACHVA010000121.1"/>
</dbReference>
<gene>
    <name evidence="2" type="ORF">H5P30_15360</name>
</gene>
<feature type="transmembrane region" description="Helical" evidence="1">
    <location>
        <begin position="44"/>
        <end position="67"/>
    </location>
</feature>
<keyword evidence="1" id="KW-0812">Transmembrane</keyword>
<dbReference type="Proteomes" id="UP000525652">
    <property type="component" value="Unassembled WGS sequence"/>
</dbReference>
<reference evidence="2 3" key="1">
    <citation type="submission" date="2020-07" db="EMBL/GenBank/DDBJ databases">
        <authorList>
            <person name="Feng X."/>
        </authorList>
    </citation>
    <scope>NUCLEOTIDE SEQUENCE [LARGE SCALE GENOMIC DNA]</scope>
    <source>
        <strain evidence="2 3">JCM14086</strain>
    </source>
</reference>
<evidence type="ECO:0000313" key="3">
    <source>
        <dbReference type="Proteomes" id="UP000525652"/>
    </source>
</evidence>